<dbReference type="RefSeq" id="WP_309483303.1">
    <property type="nucleotide sequence ID" value="NZ_CP133720.1"/>
</dbReference>
<proteinExistence type="predicted"/>
<reference evidence="1" key="1">
    <citation type="submission" date="2023-09" db="EMBL/GenBank/DDBJ databases">
        <title>Undibacterium sp. 20NA77.5 isolated from freshwater.</title>
        <authorList>
            <person name="Le V."/>
            <person name="Ko S.-R."/>
            <person name="Ahn C.-Y."/>
            <person name="Oh H.-M."/>
        </authorList>
    </citation>
    <scope>NUCLEOTIDE SEQUENCE</scope>
    <source>
        <strain evidence="1">20NA77.5</strain>
    </source>
</reference>
<name>A0ABY9RLI7_9BURK</name>
<evidence type="ECO:0000313" key="2">
    <source>
        <dbReference type="Proteomes" id="UP001181355"/>
    </source>
</evidence>
<dbReference type="PANTHER" id="PTHR38834:SF3">
    <property type="entry name" value="SOLUTE-BINDING PROTEIN FAMILY 3_N-TERMINAL DOMAIN-CONTAINING PROTEIN"/>
    <property type="match status" value="1"/>
</dbReference>
<dbReference type="SUPFAM" id="SSF53850">
    <property type="entry name" value="Periplasmic binding protein-like II"/>
    <property type="match status" value="1"/>
</dbReference>
<dbReference type="Proteomes" id="UP001181355">
    <property type="component" value="Chromosome"/>
</dbReference>
<protein>
    <submittedName>
        <fullName evidence="1">Transporter substrate-binding domain-containing protein</fullName>
    </submittedName>
</protein>
<accession>A0ABY9RLI7</accession>
<keyword evidence="2" id="KW-1185">Reference proteome</keyword>
<gene>
    <name evidence="1" type="ORF">RF679_05965</name>
</gene>
<organism evidence="1 2">
    <name type="scientific">Undibacterium cyanobacteriorum</name>
    <dbReference type="NCBI Taxonomy" id="3073561"/>
    <lineage>
        <taxon>Bacteria</taxon>
        <taxon>Pseudomonadati</taxon>
        <taxon>Pseudomonadota</taxon>
        <taxon>Betaproteobacteria</taxon>
        <taxon>Burkholderiales</taxon>
        <taxon>Oxalobacteraceae</taxon>
        <taxon>Undibacterium</taxon>
    </lineage>
</organism>
<sequence>MPKLVHAETPTITVTTEYLYPLNMSDGRSPRIFGQAADKVHELFKRGQIPYEMKLMTWNRAFELARQSPNTCVFSTARITERESWFHWIGPIASGNWTIFGRIEKLGKVAQMDDIKGSKIGTEVGNVTVAFLREKDFSVITSNESSTTFKNVALGRIDYAAAGEAHGLKIIKELGLENKLVKLFNFNSSDYYLACNRQMSVETIELLNSKLREMKTDGSYKTLDSKY</sequence>
<dbReference type="Gene3D" id="3.40.190.10">
    <property type="entry name" value="Periplasmic binding protein-like II"/>
    <property type="match status" value="2"/>
</dbReference>
<dbReference type="EMBL" id="CP133720">
    <property type="protein sequence ID" value="WMW81826.1"/>
    <property type="molecule type" value="Genomic_DNA"/>
</dbReference>
<dbReference type="PANTHER" id="PTHR38834">
    <property type="entry name" value="PERIPLASMIC SUBSTRATE BINDING PROTEIN FAMILY 3"/>
    <property type="match status" value="1"/>
</dbReference>
<evidence type="ECO:0000313" key="1">
    <source>
        <dbReference type="EMBL" id="WMW81826.1"/>
    </source>
</evidence>